<evidence type="ECO:0000313" key="1">
    <source>
        <dbReference type="EMBL" id="GIX63995.1"/>
    </source>
</evidence>
<proteinExistence type="predicted"/>
<protein>
    <submittedName>
        <fullName evidence="1">Secretin receptor</fullName>
    </submittedName>
</protein>
<dbReference type="Proteomes" id="UP001497744">
    <property type="component" value="Unassembled WGS sequence"/>
</dbReference>
<organism evidence="1 2">
    <name type="scientific">Babesia caballi</name>
    <dbReference type="NCBI Taxonomy" id="5871"/>
    <lineage>
        <taxon>Eukaryota</taxon>
        <taxon>Sar</taxon>
        <taxon>Alveolata</taxon>
        <taxon>Apicomplexa</taxon>
        <taxon>Aconoidasida</taxon>
        <taxon>Piroplasmida</taxon>
        <taxon>Babesiidae</taxon>
        <taxon>Babesia</taxon>
    </lineage>
</organism>
<dbReference type="AlphaFoldDB" id="A0AAV4LW73"/>
<comment type="caution">
    <text evidence="1">The sequence shown here is derived from an EMBL/GenBank/DDBJ whole genome shotgun (WGS) entry which is preliminary data.</text>
</comment>
<gene>
    <name evidence="1" type="ORF">BcabD6B2_34300</name>
</gene>
<evidence type="ECO:0000313" key="2">
    <source>
        <dbReference type="Proteomes" id="UP001497744"/>
    </source>
</evidence>
<dbReference type="GeneID" id="94195476"/>
<reference evidence="1 2" key="1">
    <citation type="submission" date="2021-06" db="EMBL/GenBank/DDBJ databases">
        <title>Genome sequence of Babesia caballi.</title>
        <authorList>
            <person name="Yamagishi J."/>
            <person name="Kidaka T."/>
            <person name="Ochi A."/>
        </authorList>
    </citation>
    <scope>NUCLEOTIDE SEQUENCE [LARGE SCALE GENOMIC DNA]</scope>
    <source>
        <strain evidence="1">USDA-D6B2</strain>
    </source>
</reference>
<dbReference type="RefSeq" id="XP_067716064.1">
    <property type="nucleotide sequence ID" value="XM_067859963.1"/>
</dbReference>
<sequence length="803" mass="85819">MRVSWASTEDSSAGLVGDIRPIDGDSGFGESGLGDSGAYPGLAGDCGDMIVGEKLPPRALVSTAGDAATPGDDALITGDIIKAAYDGLKGSGDSMEFIFAGDIESGLVESGLLAQHHVLRHTLEVVHLGVHRRVDERLQGLLETALDHRPAVGAVQPVARDGHDVPLLGHDVAQQRQVPIVHVAAVEADDGPELAQQRHARGLDAEHVEYLANVVRNGALRVHAGYGQHVLQVAPVGVQHPLTDALEPPVGLVVLGLGLLAHVNLGNLRHAAQLHVHQHLRHEALQKLALVLAQVVLLNLHAGVLDADAQYELVVVVVGVDAVDLVVAELLVYAVDDLLHRDTLVGHDLVGQLDAQHPRTEAAHVLVGELVVLAHPVVVLGHDGPRDGDDLVQRGVLEARLHVLGTLLVVSYRTLQVDGQRGRLDVSRHVDQLLQTRKTQRHVLGAHTSKVEGVQGHLRGRLADGLRGDGAHALAGVADGLVEDALHLAQQPVEGQVTDLLALHETPRVQRNGQVRLYQDGGIFLRLGCQDVLRPAGHDNRQAVQELLHALRDFDGVHQLPTFDGGGKLRLRVLQKAHDVDGQVLAGLSLGEDLLAQDGLHVQQALVFLDQHHLLAEVGQNVRPNRFVQDPAHTVVFVAEVVSVQTVEVREVELHEVQSLVLNVFGSHAVLAVEELQDITLATADGFVVVHHNVLHGLHQTALDVTGLRSLTRGVDNPFSTTHGVEKHFLGRQSGQVGVGHEAATLRTVVVLDEVRERAVAEAEGHTLALDVLLADTSNDLRNVDGGPFGPTVDHSQYIVALV</sequence>
<name>A0AAV4LW73_BABCB</name>
<dbReference type="EMBL" id="BPLF01000003">
    <property type="protein sequence ID" value="GIX63995.1"/>
    <property type="molecule type" value="Genomic_DNA"/>
</dbReference>
<accession>A0AAV4LW73</accession>
<keyword evidence="2" id="KW-1185">Reference proteome</keyword>
<keyword evidence="1" id="KW-0675">Receptor</keyword>